<sequence>MSEQDPRLARLQELRLVSKTLSGKSLQSEIQAIYPSAPSNVDPSVLDEVINLYVERFDRLKFLFLEQESKEQFLRLVLEQNDKEINRDAILQSSNEAKQKKQELELKKKAVDLMASDINDKIDQVMKLGESLDQHTTMATKLITDTDEKMKRVAQLREAIDGVNRQSEMIYQIIEMASTVESLDPGTNLNTAKSLYSALENIKLRKSWIDEQTKIAQESLKVKEEHAQQNAAKKNQLQKEKARLGLALEEWKKIHASNNDSQSQQNKQVLATEEKTLLVTALLKKLAGISSFSIEDGIWSIALAKEPENTLRVVMEDDGVHINSFAYPGLTANQTTVLTTEVNAESNPLHTLCSII</sequence>
<name>A0A061BH32_CYBFA</name>
<protein>
    <submittedName>
        <fullName evidence="3">CYFA0S30e00210g1_1</fullName>
    </submittedName>
</protein>
<evidence type="ECO:0000256" key="1">
    <source>
        <dbReference type="SAM" id="Coils"/>
    </source>
</evidence>
<evidence type="ECO:0000313" key="3">
    <source>
        <dbReference type="EMBL" id="CDR47194.1"/>
    </source>
</evidence>
<dbReference type="VEuPathDB" id="FungiDB:BON22_4704"/>
<dbReference type="Proteomes" id="UP000189513">
    <property type="component" value="Unassembled WGS sequence"/>
</dbReference>
<dbReference type="GO" id="GO:0034501">
    <property type="term" value="P:protein localization to kinetochore"/>
    <property type="evidence" value="ECO:0007669"/>
    <property type="project" value="InterPro"/>
</dbReference>
<dbReference type="OrthoDB" id="3981297at2759"/>
<evidence type="ECO:0000313" key="5">
    <source>
        <dbReference type="Proteomes" id="UP000189513"/>
    </source>
</evidence>
<dbReference type="GO" id="GO:0051315">
    <property type="term" value="P:attachment of mitotic spindle microtubules to kinetochore"/>
    <property type="evidence" value="ECO:0007669"/>
    <property type="project" value="TreeGrafter"/>
</dbReference>
<dbReference type="Pfam" id="PF20882">
    <property type="entry name" value="Sos7"/>
    <property type="match status" value="1"/>
</dbReference>
<evidence type="ECO:0000259" key="2">
    <source>
        <dbReference type="Pfam" id="PF20882"/>
    </source>
</evidence>
<feature type="coiled-coil region" evidence="1">
    <location>
        <begin position="87"/>
        <end position="114"/>
    </location>
</feature>
<reference evidence="5" key="2">
    <citation type="journal article" date="2017" name="Genome Announc.">
        <title>Genome sequences of Cyberlindnera fabianii 65, Pichia kudriavzevii 129, and Saccharomyces cerevisiae 131 isolated from fermented masau fruits in Zimbabwe.</title>
        <authorList>
            <person name="van Rijswijck I.M.H."/>
            <person name="Derks M.F.L."/>
            <person name="Abee T."/>
            <person name="de Ridder D."/>
            <person name="Smid E.J."/>
        </authorList>
    </citation>
    <scope>NUCLEOTIDE SEQUENCE [LARGE SCALE GENOMIC DNA]</scope>
    <source>
        <strain evidence="5">65</strain>
    </source>
</reference>
<accession>A0A061BH32</accession>
<reference evidence="4" key="3">
    <citation type="submission" date="2017-01" db="EMBL/GenBank/DDBJ databases">
        <authorList>
            <person name="Mah S.A."/>
            <person name="Swanson W.J."/>
            <person name="Moy G.W."/>
            <person name="Vacquier V.D."/>
        </authorList>
    </citation>
    <scope>NUCLEOTIDE SEQUENCE [LARGE SCALE GENOMIC DNA]</scope>
    <source>
        <strain evidence="4">65</strain>
    </source>
</reference>
<dbReference type="GO" id="GO:0000776">
    <property type="term" value="C:kinetochore"/>
    <property type="evidence" value="ECO:0007669"/>
    <property type="project" value="InterPro"/>
</dbReference>
<evidence type="ECO:0000313" key="4">
    <source>
        <dbReference type="EMBL" id="ONH65374.1"/>
    </source>
</evidence>
<feature type="coiled-coil region" evidence="1">
    <location>
        <begin position="220"/>
        <end position="254"/>
    </location>
</feature>
<dbReference type="EMBL" id="MPUK01000011">
    <property type="protein sequence ID" value="ONH65374.1"/>
    <property type="molecule type" value="Genomic_DNA"/>
</dbReference>
<dbReference type="AlphaFoldDB" id="A0A061BH32"/>
<feature type="domain" description="Kinetochore protein Sos7 coiled-coil" evidence="2">
    <location>
        <begin position="56"/>
        <end position="125"/>
    </location>
</feature>
<gene>
    <name evidence="4" type="ORF">BON22_4704</name>
    <name evidence="3" type="ORF">CYFA0S_30e00210g</name>
</gene>
<keyword evidence="5" id="KW-1185">Reference proteome</keyword>
<organism evidence="3">
    <name type="scientific">Cyberlindnera fabianii</name>
    <name type="common">Yeast</name>
    <name type="synonym">Hansenula fabianii</name>
    <dbReference type="NCBI Taxonomy" id="36022"/>
    <lineage>
        <taxon>Eukaryota</taxon>
        <taxon>Fungi</taxon>
        <taxon>Dikarya</taxon>
        <taxon>Ascomycota</taxon>
        <taxon>Saccharomycotina</taxon>
        <taxon>Saccharomycetes</taxon>
        <taxon>Phaffomycetales</taxon>
        <taxon>Phaffomycetaceae</taxon>
        <taxon>Cyberlindnera</taxon>
    </lineage>
</organism>
<dbReference type="PANTHER" id="PTHR37329:SF1">
    <property type="entry name" value="KINETOCHORE PROTEIN SOS7"/>
    <property type="match status" value="1"/>
</dbReference>
<dbReference type="OMA" id="VHINSFA"/>
<dbReference type="InterPro" id="IPR048781">
    <property type="entry name" value="Sos7_CC"/>
</dbReference>
<dbReference type="EMBL" id="LK052915">
    <property type="protein sequence ID" value="CDR47194.1"/>
    <property type="molecule type" value="Genomic_DNA"/>
</dbReference>
<reference evidence="3" key="1">
    <citation type="journal article" date="2014" name="Genome Announc.">
        <title>Genome sequence of the yeast Cyberlindnera fabianii (Hansenula fabianii).</title>
        <authorList>
            <person name="Freel K.C."/>
            <person name="Sarilar V."/>
            <person name="Neuveglise C."/>
            <person name="Devillers H."/>
            <person name="Friedrich A."/>
            <person name="Schacherer J."/>
        </authorList>
    </citation>
    <scope>NUCLEOTIDE SEQUENCE</scope>
    <source>
        <strain evidence="3">YJS4271</strain>
    </source>
</reference>
<dbReference type="InterPro" id="IPR037475">
    <property type="entry name" value="Sos7"/>
</dbReference>
<keyword evidence="1" id="KW-0175">Coiled coil</keyword>
<dbReference type="PANTHER" id="PTHR37329">
    <property type="entry name" value="KINETOCHORE PROTEIN SOS7"/>
    <property type="match status" value="1"/>
</dbReference>
<proteinExistence type="predicted"/>